<protein>
    <recommendedName>
        <fullName evidence="4">Phosphoesterase</fullName>
        <ecNumber evidence="4">3.1.4.-</ecNumber>
    </recommendedName>
</protein>
<dbReference type="SUPFAM" id="SSF56300">
    <property type="entry name" value="Metallo-dependent phosphatases"/>
    <property type="match status" value="1"/>
</dbReference>
<comment type="caution">
    <text evidence="6">The sequence shown here is derived from an EMBL/GenBank/DDBJ whole genome shotgun (WGS) entry which is preliminary data.</text>
</comment>
<keyword evidence="2 4" id="KW-0479">Metal-binding</keyword>
<evidence type="ECO:0000256" key="3">
    <source>
        <dbReference type="ARBA" id="ARBA00022801"/>
    </source>
</evidence>
<evidence type="ECO:0000313" key="7">
    <source>
        <dbReference type="Proteomes" id="UP001294412"/>
    </source>
</evidence>
<sequence length="155" mass="16818">MSEASTIGIISDTHGLLRPEAIKMLQGVSYIIHAGDIGKRDIIPRLSEIAPVTAIRGNIDHADWAKDFAETASVELFGRRFFIIHDRNDLAFDTADQGYDVVISGHSHRPGTETVNGVLYLNPGSAGPRRFKLPITLATIRVAGSLLSATIDEIL</sequence>
<dbReference type="Gene3D" id="3.60.21.10">
    <property type="match status" value="1"/>
</dbReference>
<dbReference type="EC" id="3.1.4.-" evidence="4"/>
<dbReference type="NCBIfam" id="TIGR00040">
    <property type="entry name" value="yfcE"/>
    <property type="match status" value="1"/>
</dbReference>
<evidence type="ECO:0000256" key="1">
    <source>
        <dbReference type="ARBA" id="ARBA00008950"/>
    </source>
</evidence>
<feature type="domain" description="Calcineurin-like phosphoesterase" evidence="5">
    <location>
        <begin position="7"/>
        <end position="142"/>
    </location>
</feature>
<evidence type="ECO:0000256" key="4">
    <source>
        <dbReference type="RuleBase" id="RU362039"/>
    </source>
</evidence>
<dbReference type="InterPro" id="IPR020935">
    <property type="entry name" value="PdiEstase_YfcE_CS"/>
</dbReference>
<gene>
    <name evidence="6" type="ORF">U0C82_13550</name>
</gene>
<dbReference type="PANTHER" id="PTHR11124">
    <property type="entry name" value="VACUOLAR SORTING PROTEIN VPS29"/>
    <property type="match status" value="1"/>
</dbReference>
<organism evidence="6 7">
    <name type="scientific">Fulvimarina uroteuthidis</name>
    <dbReference type="NCBI Taxonomy" id="3098149"/>
    <lineage>
        <taxon>Bacteria</taxon>
        <taxon>Pseudomonadati</taxon>
        <taxon>Pseudomonadota</taxon>
        <taxon>Alphaproteobacteria</taxon>
        <taxon>Hyphomicrobiales</taxon>
        <taxon>Aurantimonadaceae</taxon>
        <taxon>Fulvimarina</taxon>
    </lineage>
</organism>
<dbReference type="EMBL" id="JAXLPB010000004">
    <property type="protein sequence ID" value="MDY8110164.1"/>
    <property type="molecule type" value="Genomic_DNA"/>
</dbReference>
<comment type="cofactor">
    <cofactor evidence="4">
        <name>a divalent metal cation</name>
        <dbReference type="ChEBI" id="CHEBI:60240"/>
    </cofactor>
</comment>
<dbReference type="PROSITE" id="PS01269">
    <property type="entry name" value="UPF0025"/>
    <property type="match status" value="1"/>
</dbReference>
<dbReference type="InterPro" id="IPR029052">
    <property type="entry name" value="Metallo-depent_PP-like"/>
</dbReference>
<accession>A0ABU5I454</accession>
<dbReference type="RefSeq" id="WP_322187687.1">
    <property type="nucleotide sequence ID" value="NZ_JAXLPB010000004.1"/>
</dbReference>
<name>A0ABU5I454_9HYPH</name>
<proteinExistence type="inferred from homology"/>
<dbReference type="InterPro" id="IPR000979">
    <property type="entry name" value="Phosphodiesterase_MJ0936/Vps29"/>
</dbReference>
<dbReference type="Proteomes" id="UP001294412">
    <property type="component" value="Unassembled WGS sequence"/>
</dbReference>
<evidence type="ECO:0000313" key="6">
    <source>
        <dbReference type="EMBL" id="MDY8110164.1"/>
    </source>
</evidence>
<keyword evidence="3" id="KW-0378">Hydrolase</keyword>
<reference evidence="6 7" key="1">
    <citation type="submission" date="2023-12" db="EMBL/GenBank/DDBJ databases">
        <title>Description of Novel Strain Fulvimarina sp. 2208YS6-2-32 isolated from Uroteuthis (Photololigo) edulis.</title>
        <authorList>
            <person name="Park J.-S."/>
        </authorList>
    </citation>
    <scope>NUCLEOTIDE SEQUENCE [LARGE SCALE GENOMIC DNA]</scope>
    <source>
        <strain evidence="6 7">2208YS6-2-32</strain>
    </source>
</reference>
<dbReference type="InterPro" id="IPR024654">
    <property type="entry name" value="Calcineurin-like_PHP_lpxH"/>
</dbReference>
<keyword evidence="7" id="KW-1185">Reference proteome</keyword>
<dbReference type="Pfam" id="PF12850">
    <property type="entry name" value="Metallophos_2"/>
    <property type="match status" value="1"/>
</dbReference>
<evidence type="ECO:0000256" key="2">
    <source>
        <dbReference type="ARBA" id="ARBA00022723"/>
    </source>
</evidence>
<evidence type="ECO:0000259" key="5">
    <source>
        <dbReference type="Pfam" id="PF12850"/>
    </source>
</evidence>
<comment type="similarity">
    <text evidence="1 4">Belongs to the metallophosphoesterase superfamily. YfcE family.</text>
</comment>